<evidence type="ECO:0000313" key="3">
    <source>
        <dbReference type="EMBL" id="GID59847.1"/>
    </source>
</evidence>
<evidence type="ECO:0000259" key="2">
    <source>
        <dbReference type="PROSITE" id="PS50937"/>
    </source>
</evidence>
<evidence type="ECO:0000313" key="4">
    <source>
        <dbReference type="Proteomes" id="UP000612282"/>
    </source>
</evidence>
<dbReference type="InterPro" id="IPR000551">
    <property type="entry name" value="MerR-type_HTH_dom"/>
</dbReference>
<evidence type="ECO:0000256" key="1">
    <source>
        <dbReference type="ARBA" id="ARBA00023125"/>
    </source>
</evidence>
<dbReference type="PANTHER" id="PTHR30204">
    <property type="entry name" value="REDOX-CYCLING DRUG-SENSING TRANSCRIPTIONAL ACTIVATOR SOXR"/>
    <property type="match status" value="1"/>
</dbReference>
<feature type="domain" description="HTH merR-type" evidence="2">
    <location>
        <begin position="4"/>
        <end position="73"/>
    </location>
</feature>
<organism evidence="3 4">
    <name type="scientific">Actinoplanes couchii</name>
    <dbReference type="NCBI Taxonomy" id="403638"/>
    <lineage>
        <taxon>Bacteria</taxon>
        <taxon>Bacillati</taxon>
        <taxon>Actinomycetota</taxon>
        <taxon>Actinomycetes</taxon>
        <taxon>Micromonosporales</taxon>
        <taxon>Micromonosporaceae</taxon>
        <taxon>Actinoplanes</taxon>
    </lineage>
</organism>
<dbReference type="Gene3D" id="1.10.1660.10">
    <property type="match status" value="1"/>
</dbReference>
<dbReference type="Pfam" id="PF13411">
    <property type="entry name" value="MerR_1"/>
    <property type="match status" value="1"/>
</dbReference>
<keyword evidence="1" id="KW-0238">DNA-binding</keyword>
<name>A0ABQ3XMV2_9ACTN</name>
<dbReference type="InterPro" id="IPR047057">
    <property type="entry name" value="MerR_fam"/>
</dbReference>
<comment type="caution">
    <text evidence="3">The sequence shown here is derived from an EMBL/GenBank/DDBJ whole genome shotgun (WGS) entry which is preliminary data.</text>
</comment>
<dbReference type="CDD" id="cd00592">
    <property type="entry name" value="HTH_MerR-like"/>
    <property type="match status" value="1"/>
</dbReference>
<protein>
    <recommendedName>
        <fullName evidence="2">HTH merR-type domain-containing protein</fullName>
    </recommendedName>
</protein>
<reference evidence="3 4" key="1">
    <citation type="submission" date="2021-01" db="EMBL/GenBank/DDBJ databases">
        <title>Whole genome shotgun sequence of Actinoplanes couchii NBRC 106145.</title>
        <authorList>
            <person name="Komaki H."/>
            <person name="Tamura T."/>
        </authorList>
    </citation>
    <scope>NUCLEOTIDE SEQUENCE [LARGE SCALE GENOMIC DNA]</scope>
    <source>
        <strain evidence="3 4">NBRC 106145</strain>
    </source>
</reference>
<dbReference type="SUPFAM" id="SSF46955">
    <property type="entry name" value="Putative DNA-binding domain"/>
    <property type="match status" value="1"/>
</dbReference>
<sequence>MSDLLRIGELAAQAGVSTRTVDYYTQLGLLTCADRTGGGFRLYEQAAVDTIATVRSLESHGLNLQTIASALHGSVIDGDRDLATGLADLSANLRALQEAAEGAPHAHALLSLISGRAHALIDLALAIVDSPLV</sequence>
<dbReference type="PROSITE" id="PS50937">
    <property type="entry name" value="HTH_MERR_2"/>
    <property type="match status" value="1"/>
</dbReference>
<dbReference type="PRINTS" id="PR00040">
    <property type="entry name" value="HTHMERR"/>
</dbReference>
<dbReference type="InterPro" id="IPR009061">
    <property type="entry name" value="DNA-bd_dom_put_sf"/>
</dbReference>
<keyword evidence="4" id="KW-1185">Reference proteome</keyword>
<accession>A0ABQ3XMV2</accession>
<proteinExistence type="predicted"/>
<dbReference type="Proteomes" id="UP000612282">
    <property type="component" value="Unassembled WGS sequence"/>
</dbReference>
<dbReference type="EMBL" id="BOMG01000102">
    <property type="protein sequence ID" value="GID59847.1"/>
    <property type="molecule type" value="Genomic_DNA"/>
</dbReference>
<dbReference type="PANTHER" id="PTHR30204:SF90">
    <property type="entry name" value="HTH-TYPE TRANSCRIPTIONAL ACTIVATOR MTA"/>
    <property type="match status" value="1"/>
</dbReference>
<dbReference type="SMART" id="SM00422">
    <property type="entry name" value="HTH_MERR"/>
    <property type="match status" value="1"/>
</dbReference>
<dbReference type="RefSeq" id="WP_203806312.1">
    <property type="nucleotide sequence ID" value="NZ_BAAAQE010000005.1"/>
</dbReference>
<gene>
    <name evidence="3" type="ORF">Aco03nite_082510</name>
</gene>